<evidence type="ECO:0000313" key="2">
    <source>
        <dbReference type="Proteomes" id="UP001436870"/>
    </source>
</evidence>
<proteinExistence type="predicted"/>
<reference evidence="1" key="1">
    <citation type="submission" date="2024-03" db="EMBL/GenBank/DDBJ databases">
        <title>Characterization and abundance of plasmid-dependent Alphatectivirus phages.</title>
        <authorList>
            <person name="Parra B."/>
            <person name="Lutz V.T."/>
            <person name="Brondsted L."/>
            <person name="Carmona J.L."/>
            <person name="Palomo A."/>
            <person name="Nesme J."/>
            <person name="Le V.V.H."/>
            <person name="Smets B.F."/>
            <person name="Dechesne A."/>
        </authorList>
    </citation>
    <scope>NUCLEOTIDE SEQUENCE</scope>
</reference>
<sequence>MEIVSKLTLKTIGAQPKPHSVKENTALASIYGRVRGKKVGQSTFGDFIKFEGEFEGVNIATGEVFRSGALIIPKVLESLLAGAVDGENTVDFAVEIWAKPSEKGNTGYEYGVKPLIEPVASDELAALRNQVKAALPAPAAAGEAAAEAKPTAKAKAKAEA</sequence>
<dbReference type="EMBL" id="PP495483">
    <property type="protein sequence ID" value="WYA79341.1"/>
    <property type="molecule type" value="Genomic_DNA"/>
</dbReference>
<evidence type="ECO:0000313" key="1">
    <source>
        <dbReference type="EMBL" id="WYA79341.1"/>
    </source>
</evidence>
<accession>A0AAX4M2V7</accession>
<dbReference type="Proteomes" id="UP001436870">
    <property type="component" value="Segment"/>
</dbReference>
<organism evidence="1 2">
    <name type="scientific">Salmonella phage PKJ.Vi.20.4</name>
    <dbReference type="NCBI Taxonomy" id="3135608"/>
    <lineage>
        <taxon>Viruses</taxon>
        <taxon>Varidnaviria</taxon>
        <taxon>Bamfordvirae</taxon>
        <taxon>Preplasmiviricota</taxon>
        <taxon>Prepoliviricotina</taxon>
        <taxon>Tectiliviricetes</taxon>
        <taxon>Kalamavirales</taxon>
        <taxon>Tectiviridae</taxon>
        <taxon>Alphatectivirus</taxon>
    </lineage>
</organism>
<name>A0AAX4M2V7_9VIRU</name>
<protein>
    <submittedName>
        <fullName evidence="1">SsDNA binding protein</fullName>
    </submittedName>
</protein>